<gene>
    <name evidence="2" type="ORF">VTJ49DRAFT_6312</name>
</gene>
<name>A0ABR3VLZ6_HUMIN</name>
<reference evidence="2 3" key="1">
    <citation type="journal article" date="2024" name="Commun. Biol.">
        <title>Comparative genomic analysis of thermophilic fungi reveals convergent evolutionary adaptations and gene losses.</title>
        <authorList>
            <person name="Steindorff A.S."/>
            <person name="Aguilar-Pontes M.V."/>
            <person name="Robinson A.J."/>
            <person name="Andreopoulos B."/>
            <person name="LaButti K."/>
            <person name="Kuo A."/>
            <person name="Mondo S."/>
            <person name="Riley R."/>
            <person name="Otillar R."/>
            <person name="Haridas S."/>
            <person name="Lipzen A."/>
            <person name="Grimwood J."/>
            <person name="Schmutz J."/>
            <person name="Clum A."/>
            <person name="Reid I.D."/>
            <person name="Moisan M.C."/>
            <person name="Butler G."/>
            <person name="Nguyen T.T.M."/>
            <person name="Dewar K."/>
            <person name="Conant G."/>
            <person name="Drula E."/>
            <person name="Henrissat B."/>
            <person name="Hansel C."/>
            <person name="Singer S."/>
            <person name="Hutchinson M.I."/>
            <person name="de Vries R.P."/>
            <person name="Natvig D.O."/>
            <person name="Powell A.J."/>
            <person name="Tsang A."/>
            <person name="Grigoriev I.V."/>
        </authorList>
    </citation>
    <scope>NUCLEOTIDE SEQUENCE [LARGE SCALE GENOMIC DNA]</scope>
    <source>
        <strain evidence="2 3">CBS 620.91</strain>
    </source>
</reference>
<feature type="compositionally biased region" description="Low complexity" evidence="1">
    <location>
        <begin position="30"/>
        <end position="39"/>
    </location>
</feature>
<organism evidence="2 3">
    <name type="scientific">Humicola insolens</name>
    <name type="common">Soft-rot fungus</name>
    <dbReference type="NCBI Taxonomy" id="85995"/>
    <lineage>
        <taxon>Eukaryota</taxon>
        <taxon>Fungi</taxon>
        <taxon>Dikarya</taxon>
        <taxon>Ascomycota</taxon>
        <taxon>Pezizomycotina</taxon>
        <taxon>Sordariomycetes</taxon>
        <taxon>Sordariomycetidae</taxon>
        <taxon>Sordariales</taxon>
        <taxon>Chaetomiaceae</taxon>
        <taxon>Mycothermus</taxon>
    </lineage>
</organism>
<feature type="compositionally biased region" description="Basic residues" evidence="1">
    <location>
        <begin position="522"/>
        <end position="532"/>
    </location>
</feature>
<feature type="compositionally biased region" description="Polar residues" evidence="1">
    <location>
        <begin position="89"/>
        <end position="101"/>
    </location>
</feature>
<dbReference type="EMBL" id="JAZGSY010000059">
    <property type="protein sequence ID" value="KAL1841921.1"/>
    <property type="molecule type" value="Genomic_DNA"/>
</dbReference>
<dbReference type="Proteomes" id="UP001583172">
    <property type="component" value="Unassembled WGS sequence"/>
</dbReference>
<accession>A0ABR3VLZ6</accession>
<feature type="compositionally biased region" description="Low complexity" evidence="1">
    <location>
        <begin position="57"/>
        <end position="70"/>
    </location>
</feature>
<feature type="compositionally biased region" description="Low complexity" evidence="1">
    <location>
        <begin position="284"/>
        <end position="293"/>
    </location>
</feature>
<feature type="compositionally biased region" description="Low complexity" evidence="1">
    <location>
        <begin position="124"/>
        <end position="141"/>
    </location>
</feature>
<proteinExistence type="predicted"/>
<comment type="caution">
    <text evidence="2">The sequence shown here is derived from an EMBL/GenBank/DDBJ whole genome shotgun (WGS) entry which is preliminary data.</text>
</comment>
<feature type="compositionally biased region" description="Pro residues" evidence="1">
    <location>
        <begin position="159"/>
        <end position="170"/>
    </location>
</feature>
<feature type="region of interest" description="Disordered" evidence="1">
    <location>
        <begin position="1"/>
        <end position="350"/>
    </location>
</feature>
<feature type="compositionally biased region" description="Pro residues" evidence="1">
    <location>
        <begin position="178"/>
        <end position="196"/>
    </location>
</feature>
<feature type="region of interest" description="Disordered" evidence="1">
    <location>
        <begin position="507"/>
        <end position="603"/>
    </location>
</feature>
<feature type="compositionally biased region" description="Low complexity" evidence="1">
    <location>
        <begin position="371"/>
        <end position="384"/>
    </location>
</feature>
<evidence type="ECO:0000313" key="3">
    <source>
        <dbReference type="Proteomes" id="UP001583172"/>
    </source>
</evidence>
<evidence type="ECO:0000256" key="1">
    <source>
        <dbReference type="SAM" id="MobiDB-lite"/>
    </source>
</evidence>
<feature type="compositionally biased region" description="Basic and acidic residues" evidence="1">
    <location>
        <begin position="268"/>
        <end position="277"/>
    </location>
</feature>
<feature type="compositionally biased region" description="Pro residues" evidence="1">
    <location>
        <begin position="294"/>
        <end position="305"/>
    </location>
</feature>
<feature type="compositionally biased region" description="Low complexity" evidence="1">
    <location>
        <begin position="585"/>
        <end position="594"/>
    </location>
</feature>
<sequence>MSRRSDRPPVACVEDADDDGDVIEGTTRYASSAAPSSPAKEQPNTSRARKEKARKGSSSPITTSVVTDSDSTVHPRRDPNKKPSRERSQSVSRKALMQTSRAMKHTKAASLSREDDALYYGIGPTVTPAPARPRAQTARPPSYHGPTRPPPSNARFYQQPPPTGFPPAQTPPTAGWMGPPPPGPPGPPLPFGPPVHAPLVMQNLPHHHPPPPPSDLNFQRPLESRFGGRPQSSIGFRPPPPHALEYEDPYPEPIEKSLARRPSRSHKPPKDEDDRRVMPPPRRPSSARPVSLPFRPPPPAPPKTPGPLSRRRLDLDDEPDPDEGLFHDLSPAPYDYHGSLAPRPPRQSFGAEAGFEMADYFTEVGGRGRRSSFYGGNSASSGSAYEDKMRQATRYQYDVEGGPPLPLTAETLRKAGRGGGASSRSTRSSGSHDESDYRQSATTRTTAPDEGVTIKANGSTVVKYGNTELQCQEGAVINITSRSGGNPEIRNAAAAVSDRASSYVDVDDRRTRVDLPTSRARAQSRAKSRPRSFSRPLSKYDMAPAPTPRDRYEVGARYEATSPVDYHDAYSSYGRSPYPPPYPEYPQISSSYSSRHGDYFGPQ</sequence>
<feature type="region of interest" description="Disordered" evidence="1">
    <location>
        <begin position="366"/>
        <end position="456"/>
    </location>
</feature>
<keyword evidence="3" id="KW-1185">Reference proteome</keyword>
<protein>
    <submittedName>
        <fullName evidence="2">Uncharacterized protein</fullName>
    </submittedName>
</protein>
<feature type="compositionally biased region" description="Basic and acidic residues" evidence="1">
    <location>
        <begin position="71"/>
        <end position="88"/>
    </location>
</feature>
<evidence type="ECO:0000313" key="2">
    <source>
        <dbReference type="EMBL" id="KAL1841921.1"/>
    </source>
</evidence>